<dbReference type="EMBL" id="BAAADU010000002">
    <property type="protein sequence ID" value="GAA0656971.1"/>
    <property type="molecule type" value="Genomic_DNA"/>
</dbReference>
<evidence type="ECO:0000256" key="1">
    <source>
        <dbReference type="SAM" id="Phobius"/>
    </source>
</evidence>
<dbReference type="Proteomes" id="UP001500194">
    <property type="component" value="Unassembled WGS sequence"/>
</dbReference>
<dbReference type="AlphaFoldDB" id="A0AAV3T2L9"/>
<feature type="transmembrane region" description="Helical" evidence="1">
    <location>
        <begin position="96"/>
        <end position="119"/>
    </location>
</feature>
<proteinExistence type="predicted"/>
<dbReference type="RefSeq" id="WP_227259777.1">
    <property type="nucleotide sequence ID" value="NZ_BAAADU010000002.1"/>
</dbReference>
<sequence>MPSALSPQTQYMAYVAIASLGAFALGAYVFLPDLRLKREVREFLRTDWKYLGVAWVLTFGVNELAKYHVETAFTDTIYAMEGATVGVFQTVTARPLTMLFVFVYLVGFPFVVLFTYFKLKAHDREQAYRYAAAYACLVLLAAPFFVFVPVKVTGYSLVSVRPLLYDLNSIVMAGTFATDTLMKSFPSLHTGLSTLAAIFAWKTGDRLYAWTVTVAAGCIVVSTFYLGIHWLLDAAFAVVLVLIAHEISQRIPLTFDLGSLRGAGRGAGDRE</sequence>
<protein>
    <recommendedName>
        <fullName evidence="2">Inositolphosphotransferase Aur1/Ipt1 domain-containing protein</fullName>
    </recommendedName>
</protein>
<evidence type="ECO:0000313" key="3">
    <source>
        <dbReference type="EMBL" id="GAA0656971.1"/>
    </source>
</evidence>
<dbReference type="GeneID" id="68573193"/>
<dbReference type="Gene3D" id="1.20.144.10">
    <property type="entry name" value="Phosphatidic acid phosphatase type 2/haloperoxidase"/>
    <property type="match status" value="1"/>
</dbReference>
<accession>A0AAV3T2L9</accession>
<feature type="transmembrane region" description="Helical" evidence="1">
    <location>
        <begin position="207"/>
        <end position="228"/>
    </location>
</feature>
<name>A0AAV3T2L9_9EURY</name>
<evidence type="ECO:0000259" key="2">
    <source>
        <dbReference type="Pfam" id="PF14378"/>
    </source>
</evidence>
<keyword evidence="1" id="KW-0812">Transmembrane</keyword>
<organism evidence="3 4">
    <name type="scientific">Salarchaeum japonicum</name>
    <dbReference type="NCBI Taxonomy" id="555573"/>
    <lineage>
        <taxon>Archaea</taxon>
        <taxon>Methanobacteriati</taxon>
        <taxon>Methanobacteriota</taxon>
        <taxon>Stenosarchaea group</taxon>
        <taxon>Halobacteria</taxon>
        <taxon>Halobacteriales</taxon>
        <taxon>Halobacteriaceae</taxon>
    </lineage>
</organism>
<keyword evidence="1" id="KW-1133">Transmembrane helix</keyword>
<comment type="caution">
    <text evidence="3">The sequence shown here is derived from an EMBL/GenBank/DDBJ whole genome shotgun (WGS) entry which is preliminary data.</text>
</comment>
<feature type="transmembrane region" description="Helical" evidence="1">
    <location>
        <begin position="131"/>
        <end position="150"/>
    </location>
</feature>
<dbReference type="Pfam" id="PF14378">
    <property type="entry name" value="PAP2_3"/>
    <property type="match status" value="1"/>
</dbReference>
<dbReference type="GO" id="GO:0016020">
    <property type="term" value="C:membrane"/>
    <property type="evidence" value="ECO:0007669"/>
    <property type="project" value="UniProtKB-SubCell"/>
</dbReference>
<dbReference type="SUPFAM" id="SSF48317">
    <property type="entry name" value="Acid phosphatase/Vanadium-dependent haloperoxidase"/>
    <property type="match status" value="1"/>
</dbReference>
<feature type="domain" description="Inositolphosphotransferase Aur1/Ipt1" evidence="2">
    <location>
        <begin position="93"/>
        <end position="245"/>
    </location>
</feature>
<dbReference type="InterPro" id="IPR036938">
    <property type="entry name" value="PAP2/HPO_sf"/>
</dbReference>
<evidence type="ECO:0000313" key="4">
    <source>
        <dbReference type="Proteomes" id="UP001500194"/>
    </source>
</evidence>
<feature type="transmembrane region" description="Helical" evidence="1">
    <location>
        <begin position="12"/>
        <end position="31"/>
    </location>
</feature>
<keyword evidence="1" id="KW-0472">Membrane</keyword>
<dbReference type="InterPro" id="IPR026841">
    <property type="entry name" value="Aur1/Ipt1"/>
</dbReference>
<gene>
    <name evidence="3" type="ORF">GCM10009019_21280</name>
</gene>
<keyword evidence="4" id="KW-1185">Reference proteome</keyword>
<reference evidence="3 4" key="1">
    <citation type="journal article" date="2019" name="Int. J. Syst. Evol. Microbiol.">
        <title>The Global Catalogue of Microorganisms (GCM) 10K type strain sequencing project: providing services to taxonomists for standard genome sequencing and annotation.</title>
        <authorList>
            <consortium name="The Broad Institute Genomics Platform"/>
            <consortium name="The Broad Institute Genome Sequencing Center for Infectious Disease"/>
            <person name="Wu L."/>
            <person name="Ma J."/>
        </authorList>
    </citation>
    <scope>NUCLEOTIDE SEQUENCE [LARGE SCALE GENOMIC DNA]</scope>
    <source>
        <strain evidence="3 4">JCM 16327</strain>
    </source>
</reference>